<keyword evidence="13" id="KW-1185">Reference proteome</keyword>
<evidence type="ECO:0000256" key="6">
    <source>
        <dbReference type="ARBA" id="ARBA00022777"/>
    </source>
</evidence>
<evidence type="ECO:0000313" key="12">
    <source>
        <dbReference type="EMBL" id="GAA3952607.1"/>
    </source>
</evidence>
<reference evidence="13" key="1">
    <citation type="journal article" date="2019" name="Int. J. Syst. Evol. Microbiol.">
        <title>The Global Catalogue of Microorganisms (GCM) 10K type strain sequencing project: providing services to taxonomists for standard genome sequencing and annotation.</title>
        <authorList>
            <consortium name="The Broad Institute Genomics Platform"/>
            <consortium name="The Broad Institute Genome Sequencing Center for Infectious Disease"/>
            <person name="Wu L."/>
            <person name="Ma J."/>
        </authorList>
    </citation>
    <scope>NUCLEOTIDE SEQUENCE [LARGE SCALE GENOMIC DNA]</scope>
    <source>
        <strain evidence="13">JCM 16923</strain>
    </source>
</reference>
<evidence type="ECO:0000313" key="13">
    <source>
        <dbReference type="Proteomes" id="UP001418444"/>
    </source>
</evidence>
<feature type="transmembrane region" description="Helical" evidence="9">
    <location>
        <begin position="73"/>
        <end position="93"/>
    </location>
</feature>
<protein>
    <recommendedName>
        <fullName evidence="2">histidine kinase</fullName>
        <ecNumber evidence="2">2.7.13.3</ecNumber>
    </recommendedName>
</protein>
<dbReference type="Pfam" id="PF23539">
    <property type="entry name" value="DUF7134"/>
    <property type="match status" value="1"/>
</dbReference>
<keyword evidence="6 12" id="KW-0418">Kinase</keyword>
<dbReference type="PANTHER" id="PTHR24421">
    <property type="entry name" value="NITRATE/NITRITE SENSOR PROTEIN NARX-RELATED"/>
    <property type="match status" value="1"/>
</dbReference>
<dbReference type="Proteomes" id="UP001418444">
    <property type="component" value="Unassembled WGS sequence"/>
</dbReference>
<dbReference type="Pfam" id="PF07730">
    <property type="entry name" value="HisKA_3"/>
    <property type="match status" value="1"/>
</dbReference>
<comment type="catalytic activity">
    <reaction evidence="1">
        <text>ATP + protein L-histidine = ADP + protein N-phospho-L-histidine.</text>
        <dbReference type="EC" id="2.7.13.3"/>
    </reaction>
</comment>
<evidence type="ECO:0000256" key="1">
    <source>
        <dbReference type="ARBA" id="ARBA00000085"/>
    </source>
</evidence>
<dbReference type="Gene3D" id="3.30.565.10">
    <property type="entry name" value="Histidine kinase-like ATPase, C-terminal domain"/>
    <property type="match status" value="1"/>
</dbReference>
<dbReference type="InterPro" id="IPR050482">
    <property type="entry name" value="Sensor_HK_TwoCompSys"/>
</dbReference>
<dbReference type="EMBL" id="BAAAZW010000002">
    <property type="protein sequence ID" value="GAA3952607.1"/>
    <property type="molecule type" value="Genomic_DNA"/>
</dbReference>
<keyword evidence="5" id="KW-0547">Nucleotide-binding</keyword>
<feature type="transmembrane region" description="Helical" evidence="9">
    <location>
        <begin position="15"/>
        <end position="32"/>
    </location>
</feature>
<sequence length="386" mass="40345">MHDPLARPHTPRSTVAFDLLMAGVFALIGLPIQSSDSAFTAIVTAVIALAIAVRSVAPTVMIVLALGTAAVQVIFLEVALFGSLGYAPLFAVAGSHPDRRVRRGSLAVGIVGVLVAGAVMPSAYPEGGSWLFGLVLGLAGASVVVLGGWAFGFIRYQRRNVEQAEVAETIAELERRRLLELYDEQAERSRLARDMHDVVAHSLAVVIAQAEGARFALASSPDAADEALGVIAGTARDALGEVRGVLHELRSGDTAAQATAVDRAQLFDRMRAAGMRLVVEELGDPETADPATVQTAHRVLTEALTNALKHGDLSEPVTVVHDWRNGAVVTVHNTVNTLPSTAIGAGHGILGMSERASAVGGEIRSRATADGWTLEFTAPPAKGVTS</sequence>
<dbReference type="Gene3D" id="1.20.5.1930">
    <property type="match status" value="1"/>
</dbReference>
<feature type="domain" description="DUF7134" evidence="11">
    <location>
        <begin position="12"/>
        <end position="159"/>
    </location>
</feature>
<dbReference type="InterPro" id="IPR036890">
    <property type="entry name" value="HATPase_C_sf"/>
</dbReference>
<organism evidence="12 13">
    <name type="scientific">Gordonia caeni</name>
    <dbReference type="NCBI Taxonomy" id="1007097"/>
    <lineage>
        <taxon>Bacteria</taxon>
        <taxon>Bacillati</taxon>
        <taxon>Actinomycetota</taxon>
        <taxon>Actinomycetes</taxon>
        <taxon>Mycobacteriales</taxon>
        <taxon>Gordoniaceae</taxon>
        <taxon>Gordonia</taxon>
    </lineage>
</organism>
<dbReference type="GO" id="GO:0016301">
    <property type="term" value="F:kinase activity"/>
    <property type="evidence" value="ECO:0007669"/>
    <property type="project" value="UniProtKB-KW"/>
</dbReference>
<dbReference type="RefSeq" id="WP_344780922.1">
    <property type="nucleotide sequence ID" value="NZ_BAAAZW010000002.1"/>
</dbReference>
<proteinExistence type="predicted"/>
<accession>A0ABP7NT61</accession>
<keyword evidence="7" id="KW-0067">ATP-binding</keyword>
<evidence type="ECO:0000259" key="11">
    <source>
        <dbReference type="Pfam" id="PF23539"/>
    </source>
</evidence>
<dbReference type="EC" id="2.7.13.3" evidence="2"/>
<evidence type="ECO:0000256" key="7">
    <source>
        <dbReference type="ARBA" id="ARBA00022840"/>
    </source>
</evidence>
<feature type="transmembrane region" description="Helical" evidence="9">
    <location>
        <begin position="105"/>
        <end position="124"/>
    </location>
</feature>
<keyword evidence="4" id="KW-0808">Transferase</keyword>
<keyword evidence="9" id="KW-0812">Transmembrane</keyword>
<evidence type="ECO:0000259" key="10">
    <source>
        <dbReference type="Pfam" id="PF07730"/>
    </source>
</evidence>
<dbReference type="InterPro" id="IPR011712">
    <property type="entry name" value="Sig_transdc_His_kin_sub3_dim/P"/>
</dbReference>
<evidence type="ECO:0000256" key="5">
    <source>
        <dbReference type="ARBA" id="ARBA00022741"/>
    </source>
</evidence>
<comment type="caution">
    <text evidence="12">The sequence shown here is derived from an EMBL/GenBank/DDBJ whole genome shotgun (WGS) entry which is preliminary data.</text>
</comment>
<dbReference type="SUPFAM" id="SSF55874">
    <property type="entry name" value="ATPase domain of HSP90 chaperone/DNA topoisomerase II/histidine kinase"/>
    <property type="match status" value="1"/>
</dbReference>
<evidence type="ECO:0000256" key="4">
    <source>
        <dbReference type="ARBA" id="ARBA00022679"/>
    </source>
</evidence>
<keyword evidence="9" id="KW-1133">Transmembrane helix</keyword>
<evidence type="ECO:0000256" key="2">
    <source>
        <dbReference type="ARBA" id="ARBA00012438"/>
    </source>
</evidence>
<name>A0ABP7NT61_9ACTN</name>
<keyword evidence="3" id="KW-0597">Phosphoprotein</keyword>
<keyword evidence="8" id="KW-0902">Two-component regulatory system</keyword>
<evidence type="ECO:0000256" key="9">
    <source>
        <dbReference type="SAM" id="Phobius"/>
    </source>
</evidence>
<dbReference type="PANTHER" id="PTHR24421:SF10">
    <property type="entry name" value="NITRATE_NITRITE SENSOR PROTEIN NARQ"/>
    <property type="match status" value="1"/>
</dbReference>
<feature type="transmembrane region" description="Helical" evidence="9">
    <location>
        <begin position="39"/>
        <end position="67"/>
    </location>
</feature>
<evidence type="ECO:0000256" key="3">
    <source>
        <dbReference type="ARBA" id="ARBA00022553"/>
    </source>
</evidence>
<feature type="transmembrane region" description="Helical" evidence="9">
    <location>
        <begin position="130"/>
        <end position="154"/>
    </location>
</feature>
<gene>
    <name evidence="12" type="ORF">GCM10022231_08390</name>
</gene>
<keyword evidence="9" id="KW-0472">Membrane</keyword>
<dbReference type="InterPro" id="IPR055558">
    <property type="entry name" value="DUF7134"/>
</dbReference>
<evidence type="ECO:0000256" key="8">
    <source>
        <dbReference type="ARBA" id="ARBA00023012"/>
    </source>
</evidence>
<feature type="domain" description="Signal transduction histidine kinase subgroup 3 dimerisation and phosphoacceptor" evidence="10">
    <location>
        <begin position="187"/>
        <end position="252"/>
    </location>
</feature>